<name>A0ABU8XKM0_9BURK</name>
<evidence type="ECO:0000256" key="1">
    <source>
        <dbReference type="SAM" id="SignalP"/>
    </source>
</evidence>
<evidence type="ECO:0000259" key="2">
    <source>
        <dbReference type="PROSITE" id="PS50213"/>
    </source>
</evidence>
<sequence>MHPRLHRLASLTLAIALSAGAVTAMADVMVGGAPMLPTKDIIDNAVNSKDHTTLVAAVKAAGLVDTLKGPGPFTVFAPTNAAFAALPAGTVDALLKPENKAKLTTILTYHVVPGKMDAPALLKAIMDGMGTATLKTVSGGTLTAKASGGKVMVTDENGGTATVTIADVIQSNGVIHVVDKVLLPK</sequence>
<feature type="chain" id="PRO_5046788030" evidence="1">
    <location>
        <begin position="27"/>
        <end position="185"/>
    </location>
</feature>
<proteinExistence type="predicted"/>
<feature type="signal peptide" evidence="1">
    <location>
        <begin position="1"/>
        <end position="26"/>
    </location>
</feature>
<dbReference type="PANTHER" id="PTHR10900:SF77">
    <property type="entry name" value="FI19380P1"/>
    <property type="match status" value="1"/>
</dbReference>
<feature type="domain" description="FAS1" evidence="2">
    <location>
        <begin position="38"/>
        <end position="182"/>
    </location>
</feature>
<reference evidence="3 4" key="1">
    <citation type="submission" date="2024-03" db="EMBL/GenBank/DDBJ databases">
        <title>Novel species of the genus Variovorax.</title>
        <authorList>
            <person name="Liu Q."/>
            <person name="Xin Y.-H."/>
        </authorList>
    </citation>
    <scope>NUCLEOTIDE SEQUENCE [LARGE SCALE GENOMIC DNA]</scope>
    <source>
        <strain evidence="3 4">KACC 18901</strain>
    </source>
</reference>
<gene>
    <name evidence="3" type="ORF">WKW79_34125</name>
</gene>
<keyword evidence="1" id="KW-0732">Signal</keyword>
<dbReference type="InterPro" id="IPR036378">
    <property type="entry name" value="FAS1_dom_sf"/>
</dbReference>
<organism evidence="3 4">
    <name type="scientific">Variovorax robiniae</name>
    <dbReference type="NCBI Taxonomy" id="1836199"/>
    <lineage>
        <taxon>Bacteria</taxon>
        <taxon>Pseudomonadati</taxon>
        <taxon>Pseudomonadota</taxon>
        <taxon>Betaproteobacteria</taxon>
        <taxon>Burkholderiales</taxon>
        <taxon>Comamonadaceae</taxon>
        <taxon>Variovorax</taxon>
    </lineage>
</organism>
<dbReference type="InterPro" id="IPR000782">
    <property type="entry name" value="FAS1_domain"/>
</dbReference>
<keyword evidence="4" id="KW-1185">Reference proteome</keyword>
<dbReference type="RefSeq" id="WP_340339677.1">
    <property type="nucleotide sequence ID" value="NZ_JBBKZS010000033.1"/>
</dbReference>
<dbReference type="PANTHER" id="PTHR10900">
    <property type="entry name" value="PERIOSTIN-RELATED"/>
    <property type="match status" value="1"/>
</dbReference>
<accession>A0ABU8XKM0</accession>
<dbReference type="Proteomes" id="UP001367030">
    <property type="component" value="Unassembled WGS sequence"/>
</dbReference>
<dbReference type="Pfam" id="PF02469">
    <property type="entry name" value="Fasciclin"/>
    <property type="match status" value="1"/>
</dbReference>
<evidence type="ECO:0000313" key="4">
    <source>
        <dbReference type="Proteomes" id="UP001367030"/>
    </source>
</evidence>
<dbReference type="PROSITE" id="PS50213">
    <property type="entry name" value="FAS1"/>
    <property type="match status" value="1"/>
</dbReference>
<evidence type="ECO:0000313" key="3">
    <source>
        <dbReference type="EMBL" id="MEJ8859640.1"/>
    </source>
</evidence>
<dbReference type="Gene3D" id="2.30.180.10">
    <property type="entry name" value="FAS1 domain"/>
    <property type="match status" value="1"/>
</dbReference>
<protein>
    <submittedName>
        <fullName evidence="3">Fasciclin domain-containing protein</fullName>
    </submittedName>
</protein>
<dbReference type="SMART" id="SM00554">
    <property type="entry name" value="FAS1"/>
    <property type="match status" value="1"/>
</dbReference>
<dbReference type="SUPFAM" id="SSF82153">
    <property type="entry name" value="FAS1 domain"/>
    <property type="match status" value="1"/>
</dbReference>
<dbReference type="InterPro" id="IPR050904">
    <property type="entry name" value="Adhesion/Biosynth-related"/>
</dbReference>
<dbReference type="EMBL" id="JBBKZS010000033">
    <property type="protein sequence ID" value="MEJ8859640.1"/>
    <property type="molecule type" value="Genomic_DNA"/>
</dbReference>
<comment type="caution">
    <text evidence="3">The sequence shown here is derived from an EMBL/GenBank/DDBJ whole genome shotgun (WGS) entry which is preliminary data.</text>
</comment>